<comment type="subcellular location">
    <subcellularLocation>
        <location evidence="1">Membrane</location>
        <topology evidence="1">Multi-pass membrane protein</topology>
    </subcellularLocation>
</comment>
<comment type="similarity">
    <text evidence="2">Belongs to the archaeal/bacterial/fungal opsin family.</text>
</comment>
<feature type="transmembrane region" description="Helical" evidence="7">
    <location>
        <begin position="198"/>
        <end position="218"/>
    </location>
</feature>
<evidence type="ECO:0008006" key="11">
    <source>
        <dbReference type="Google" id="ProtNLM"/>
    </source>
</evidence>
<feature type="transmembrane region" description="Helical" evidence="7">
    <location>
        <begin position="44"/>
        <end position="71"/>
    </location>
</feature>
<name>A0ABP0M833_9DINO</name>
<feature type="transmembrane region" description="Helical" evidence="7">
    <location>
        <begin position="168"/>
        <end position="186"/>
    </location>
</feature>
<feature type="region of interest" description="Disordered" evidence="6">
    <location>
        <begin position="414"/>
        <end position="456"/>
    </location>
</feature>
<protein>
    <recommendedName>
        <fullName evidence="11">Intimal thickness related receptor IRP domain-containing protein</fullName>
    </recommendedName>
</protein>
<comment type="caution">
    <text evidence="9">The sequence shown here is derived from an EMBL/GenBank/DDBJ whole genome shotgun (WGS) entry which is preliminary data.</text>
</comment>
<dbReference type="SUPFAM" id="SSF81321">
    <property type="entry name" value="Family A G protein-coupled receptor-like"/>
    <property type="match status" value="1"/>
</dbReference>
<reference evidence="9 10" key="1">
    <citation type="submission" date="2024-02" db="EMBL/GenBank/DDBJ databases">
        <authorList>
            <person name="Chen Y."/>
            <person name="Shah S."/>
            <person name="Dougan E. K."/>
            <person name="Thang M."/>
            <person name="Chan C."/>
        </authorList>
    </citation>
    <scope>NUCLEOTIDE SEQUENCE [LARGE SCALE GENOMIC DNA]</scope>
</reference>
<sequence>MARKRVSQVFQILLLLSLVAWQCCRLNHQEMVSLEQAYAIDSSIQWPFLVAATIFLMEFLLCFLLLLLLRLMLYFKDPGSGEVVFLSRLREVAEMLAFISFFSGVFYVFQVSRKYDHASPMGGGSFFPDTRAVREGRHLLLWTLLAPQQWVMHARLYTKASWHEAMDLMLSTAFTMAFGFIAVQVDMTQKDAMISPHWQVRMCYCLSCMCLMTTFVRAHRFPMEPAIAKTGRFYLYVKYVIWSCYPLVFALRSCGIISPWQEEVLCYTALDLISKSLSLIASSTGPLFTLFVSTWGHWHVSGGLHDIRVTVSDPAWSVQSVQMEQLGGDAEQITGLSSGSDFLREAINSSEDRRRLQQIAKQVDRQLSFMAQKTMLRVSLAGGARAPAECYVSRSLWGSRQLAITLADLPPGETFGKLDDDDTRSPGESHAGISDEESMKTLISTTRGQSSSAAPQVTQAHLTSAKVALHQYLHQRATLAAATPDMV</sequence>
<evidence type="ECO:0000256" key="1">
    <source>
        <dbReference type="ARBA" id="ARBA00004141"/>
    </source>
</evidence>
<evidence type="ECO:0000256" key="4">
    <source>
        <dbReference type="ARBA" id="ARBA00022989"/>
    </source>
</evidence>
<dbReference type="InterPro" id="IPR001425">
    <property type="entry name" value="Arc/bac/fun_rhodopsins"/>
</dbReference>
<proteinExistence type="inferred from homology"/>
<keyword evidence="8" id="KW-0732">Signal</keyword>
<evidence type="ECO:0000256" key="8">
    <source>
        <dbReference type="SAM" id="SignalP"/>
    </source>
</evidence>
<evidence type="ECO:0000256" key="5">
    <source>
        <dbReference type="ARBA" id="ARBA00023136"/>
    </source>
</evidence>
<accession>A0ABP0M833</accession>
<dbReference type="EMBL" id="CAXAMN010016224">
    <property type="protein sequence ID" value="CAK9047654.1"/>
    <property type="molecule type" value="Genomic_DNA"/>
</dbReference>
<feature type="chain" id="PRO_5046812565" description="Intimal thickness related receptor IRP domain-containing protein" evidence="8">
    <location>
        <begin position="22"/>
        <end position="487"/>
    </location>
</feature>
<organism evidence="9 10">
    <name type="scientific">Durusdinium trenchii</name>
    <dbReference type="NCBI Taxonomy" id="1381693"/>
    <lineage>
        <taxon>Eukaryota</taxon>
        <taxon>Sar</taxon>
        <taxon>Alveolata</taxon>
        <taxon>Dinophyceae</taxon>
        <taxon>Suessiales</taxon>
        <taxon>Symbiodiniaceae</taxon>
        <taxon>Durusdinium</taxon>
    </lineage>
</organism>
<feature type="transmembrane region" description="Helical" evidence="7">
    <location>
        <begin position="92"/>
        <end position="109"/>
    </location>
</feature>
<evidence type="ECO:0000313" key="9">
    <source>
        <dbReference type="EMBL" id="CAK9047654.1"/>
    </source>
</evidence>
<keyword evidence="3 7" id="KW-0812">Transmembrane</keyword>
<evidence type="ECO:0000256" key="2">
    <source>
        <dbReference type="ARBA" id="ARBA00008130"/>
    </source>
</evidence>
<evidence type="ECO:0000313" key="10">
    <source>
        <dbReference type="Proteomes" id="UP001642484"/>
    </source>
</evidence>
<gene>
    <name evidence="9" type="ORF">CCMP2556_LOCUS24625</name>
</gene>
<dbReference type="Gene3D" id="1.20.1070.10">
    <property type="entry name" value="Rhodopsin 7-helix transmembrane proteins"/>
    <property type="match status" value="1"/>
</dbReference>
<keyword evidence="5 7" id="KW-0472">Membrane</keyword>
<dbReference type="Pfam" id="PF01036">
    <property type="entry name" value="Bac_rhodopsin"/>
    <property type="match status" value="1"/>
</dbReference>
<keyword evidence="10" id="KW-1185">Reference proteome</keyword>
<evidence type="ECO:0000256" key="3">
    <source>
        <dbReference type="ARBA" id="ARBA00022692"/>
    </source>
</evidence>
<dbReference type="Proteomes" id="UP001642484">
    <property type="component" value="Unassembled WGS sequence"/>
</dbReference>
<evidence type="ECO:0000256" key="6">
    <source>
        <dbReference type="SAM" id="MobiDB-lite"/>
    </source>
</evidence>
<feature type="signal peptide" evidence="8">
    <location>
        <begin position="1"/>
        <end position="21"/>
    </location>
</feature>
<keyword evidence="4 7" id="KW-1133">Transmembrane helix</keyword>
<feature type="transmembrane region" description="Helical" evidence="7">
    <location>
        <begin position="239"/>
        <end position="260"/>
    </location>
</feature>
<evidence type="ECO:0000256" key="7">
    <source>
        <dbReference type="SAM" id="Phobius"/>
    </source>
</evidence>
<feature type="compositionally biased region" description="Polar residues" evidence="6">
    <location>
        <begin position="441"/>
        <end position="456"/>
    </location>
</feature>